<feature type="compositionally biased region" description="Basic and acidic residues" evidence="1">
    <location>
        <begin position="833"/>
        <end position="842"/>
    </location>
</feature>
<feature type="region of interest" description="Disordered" evidence="1">
    <location>
        <begin position="890"/>
        <end position="910"/>
    </location>
</feature>
<evidence type="ECO:0000256" key="1">
    <source>
        <dbReference type="SAM" id="MobiDB-lite"/>
    </source>
</evidence>
<dbReference type="OMA" id="CEDEVTR"/>
<feature type="compositionally biased region" description="Polar residues" evidence="1">
    <location>
        <begin position="843"/>
        <end position="856"/>
    </location>
</feature>
<reference evidence="3 4" key="1">
    <citation type="submission" date="2020-10" db="EMBL/GenBank/DDBJ databases">
        <title>Pygocentrus nattereri (red-bellied piranha) genome, fPygNat1, primary haplotype.</title>
        <authorList>
            <person name="Myers G."/>
            <person name="Meyer A."/>
            <person name="Karagic N."/>
            <person name="Pippel M."/>
            <person name="Winkler S."/>
            <person name="Tracey A."/>
            <person name="Wood J."/>
            <person name="Formenti G."/>
            <person name="Howe K."/>
            <person name="Fedrigo O."/>
            <person name="Jarvis E.D."/>
        </authorList>
    </citation>
    <scope>NUCLEOTIDE SEQUENCE [LARGE SCALE GENOMIC DNA]</scope>
</reference>
<dbReference type="Pfam" id="PF15499">
    <property type="entry name" value="Peptidase_C98"/>
    <property type="match status" value="1"/>
</dbReference>
<feature type="compositionally biased region" description="Polar residues" evidence="1">
    <location>
        <begin position="891"/>
        <end position="908"/>
    </location>
</feature>
<reference evidence="3" key="3">
    <citation type="submission" date="2025-09" db="UniProtKB">
        <authorList>
            <consortium name="Ensembl"/>
        </authorList>
    </citation>
    <scope>IDENTIFICATION</scope>
</reference>
<protein>
    <recommendedName>
        <fullName evidence="2">USP domain-containing protein</fullName>
    </recommendedName>
</protein>
<dbReference type="InterPro" id="IPR038765">
    <property type="entry name" value="Papain-like_cys_pep_sf"/>
</dbReference>
<dbReference type="Ensembl" id="ENSPNAT00000006018.2">
    <property type="protein sequence ID" value="ENSPNAP00000026078.1"/>
    <property type="gene ID" value="ENSPNAG00000001686.2"/>
</dbReference>
<keyword evidence="4" id="KW-1185">Reference proteome</keyword>
<dbReference type="STRING" id="42514.ENSPNAP00000026078"/>
<feature type="region of interest" description="Disordered" evidence="1">
    <location>
        <begin position="107"/>
        <end position="137"/>
    </location>
</feature>
<dbReference type="InterPro" id="IPR028890">
    <property type="entry name" value="Peptidase_C98"/>
</dbReference>
<dbReference type="GO" id="GO:0032183">
    <property type="term" value="F:SUMO binding"/>
    <property type="evidence" value="ECO:0007669"/>
    <property type="project" value="InterPro"/>
</dbReference>
<dbReference type="OrthoDB" id="6160353at2759"/>
<dbReference type="InterPro" id="IPR033505">
    <property type="entry name" value="USPL1"/>
</dbReference>
<feature type="domain" description="USP" evidence="2">
    <location>
        <begin position="223"/>
        <end position="502"/>
    </location>
</feature>
<feature type="region of interest" description="Disordered" evidence="1">
    <location>
        <begin position="833"/>
        <end position="856"/>
    </location>
</feature>
<proteinExistence type="predicted"/>
<accession>A0A3B4DRH9</accession>
<dbReference type="GO" id="GO:0015030">
    <property type="term" value="C:Cajal body"/>
    <property type="evidence" value="ECO:0007669"/>
    <property type="project" value="TreeGrafter"/>
</dbReference>
<evidence type="ECO:0000313" key="4">
    <source>
        <dbReference type="Proteomes" id="UP001501920"/>
    </source>
</evidence>
<dbReference type="InterPro" id="IPR028889">
    <property type="entry name" value="USP"/>
</dbReference>
<dbReference type="Gene3D" id="3.90.70.10">
    <property type="entry name" value="Cysteine proteinases"/>
    <property type="match status" value="1"/>
</dbReference>
<dbReference type="GO" id="GO:0016926">
    <property type="term" value="P:protein desumoylation"/>
    <property type="evidence" value="ECO:0007669"/>
    <property type="project" value="TreeGrafter"/>
</dbReference>
<dbReference type="GeneTree" id="ENSGT00390000002316"/>
<dbReference type="PANTHER" id="PTHR15294">
    <property type="entry name" value="RETINOVIN-RELATED"/>
    <property type="match status" value="1"/>
</dbReference>
<feature type="region of interest" description="Disordered" evidence="1">
    <location>
        <begin position="1"/>
        <end position="26"/>
    </location>
</feature>
<name>A0A3B4DRH9_PYGNA</name>
<dbReference type="CTD" id="10208"/>
<reference evidence="3" key="2">
    <citation type="submission" date="2025-08" db="UniProtKB">
        <authorList>
            <consortium name="Ensembl"/>
        </authorList>
    </citation>
    <scope>IDENTIFICATION</scope>
</reference>
<dbReference type="Proteomes" id="UP001501920">
    <property type="component" value="Chromosome 18"/>
</dbReference>
<dbReference type="SUPFAM" id="SSF54001">
    <property type="entry name" value="Cysteine proteinases"/>
    <property type="match status" value="1"/>
</dbReference>
<evidence type="ECO:0000313" key="3">
    <source>
        <dbReference type="Ensembl" id="ENSPNAP00000026078.1"/>
    </source>
</evidence>
<dbReference type="PANTHER" id="PTHR15294:SF3">
    <property type="entry name" value="SUMO-SPECIFIC ISOPEPTIDASE USPL1"/>
    <property type="match status" value="1"/>
</dbReference>
<evidence type="ECO:0000259" key="2">
    <source>
        <dbReference type="PROSITE" id="PS50235"/>
    </source>
</evidence>
<gene>
    <name evidence="3" type="primary">USPL1</name>
</gene>
<dbReference type="AlphaFoldDB" id="A0A3B4DRH9"/>
<dbReference type="RefSeq" id="XP_017572964.1">
    <property type="nucleotide sequence ID" value="XM_017717475.2"/>
</dbReference>
<dbReference type="GeneID" id="108439207"/>
<sequence>MHMRSTWKTASPHVGSYGDTASMNGESSGTGPLALAGCLGKNENRREVSGNCPWCSAKGQTVALRSYAINFKESITLCSSPLCLFPLVSRPLEDIRAHLFSAEDIKTSKRKSHLSDSEDPNSSLKRQKKEECDVSEPGDCRVSTELFEEELFANGHEEKAEVGSDVKKTCTEVPAPSSEESELSDSVQTEDYVSSTQDEAGEVPLTDVTTQDLKEMVPSQLHLFWRNKDNLCWLDSLLVALVHLSAFSRAPCENVGLKDHVCSKNCTVGNLCTKYRKTCAYLKSKEQKYQVGNVVRVPLDVLRKAEQELEALQLSVFQLLQPKLQCELGQKETPVFALPLLLNTDEWAHSLFHHTGQWEFKCTSCHYTLNTSVEKTLTTFTQLTADWHPLRAVHRTQCSNCHHKNQKRKLFFQRISPVLALHFVEGLPRRDISRYSFDFQGTHYAIKTIIQYNEQLEHFVTWIQQPDGSWLEFDDLKYPNCITHKRFKLPASQLHLVFWEAESRKDCQLPESVPEKHTPIVENSNESVCLQEVTNSVTNDTCIIEALTVNEDKHETVSILDSSIGSTTLLDTFEGLSHSDIVTLTLVEVKVDVEGKPLPKPQETVTQPVEPSVTESSALQVNTSLCQSPSLPKHTSDVECASSKPVAPEIILPSVVKTSAPAPEERLQLSNRLPTPLPSKPSVSNLSFLLHRHSSLQSTPSRVPITAPQPKPDLRCEGNEALPAKPADLFGGFRAKTSPSPVVSGVLRQPLVKLSGGQPTVLLPQKPFSHSVGTAAPVEACEILKPVGKKTMDLSAARPSLSTTDILRLKLMKKLKAKKKKLAKLNRLLAKSEGEVAPRPDSTDLNSPYSVTSSTTVHNSPGYDNFIAELLSPATTSSNLSPDSTGLLEMLTNSQGGETSDSRPQGSLAQAKEDFSAFVLPEPPVNDPSSTSDDFLDELITGSGGQQNVIENADFNALDMFF</sequence>
<organism evidence="3 4">
    <name type="scientific">Pygocentrus nattereri</name>
    <name type="common">Red-bellied piranha</name>
    <dbReference type="NCBI Taxonomy" id="42514"/>
    <lineage>
        <taxon>Eukaryota</taxon>
        <taxon>Metazoa</taxon>
        <taxon>Chordata</taxon>
        <taxon>Craniata</taxon>
        <taxon>Vertebrata</taxon>
        <taxon>Euteleostomi</taxon>
        <taxon>Actinopterygii</taxon>
        <taxon>Neopterygii</taxon>
        <taxon>Teleostei</taxon>
        <taxon>Ostariophysi</taxon>
        <taxon>Characiformes</taxon>
        <taxon>Characoidei</taxon>
        <taxon>Pygocentrus</taxon>
    </lineage>
</organism>
<dbReference type="GO" id="GO:0030576">
    <property type="term" value="P:Cajal body organization"/>
    <property type="evidence" value="ECO:0007669"/>
    <property type="project" value="InterPro"/>
</dbReference>
<dbReference type="PROSITE" id="PS50235">
    <property type="entry name" value="USP_3"/>
    <property type="match status" value="1"/>
</dbReference>